<protein>
    <recommendedName>
        <fullName evidence="2 11">Cell division ATP-binding protein FtsE</fullName>
    </recommendedName>
</protein>
<dbReference type="AlphaFoldDB" id="A0A4Q7M4T4"/>
<evidence type="ECO:0000256" key="5">
    <source>
        <dbReference type="ARBA" id="ARBA00022741"/>
    </source>
</evidence>
<evidence type="ECO:0000259" key="13">
    <source>
        <dbReference type="PROSITE" id="PS50893"/>
    </source>
</evidence>
<keyword evidence="6 11" id="KW-0067">ATP-binding</keyword>
<evidence type="ECO:0000313" key="14">
    <source>
        <dbReference type="EMBL" id="RZS61642.1"/>
    </source>
</evidence>
<organism evidence="14 15">
    <name type="scientific">Xylanimonas ulmi</name>
    <dbReference type="NCBI Taxonomy" id="228973"/>
    <lineage>
        <taxon>Bacteria</taxon>
        <taxon>Bacillati</taxon>
        <taxon>Actinomycetota</taxon>
        <taxon>Actinomycetes</taxon>
        <taxon>Micrococcales</taxon>
        <taxon>Promicromonosporaceae</taxon>
        <taxon>Xylanimonas</taxon>
    </lineage>
</organism>
<keyword evidence="15" id="KW-1185">Reference proteome</keyword>
<feature type="domain" description="ABC transporter" evidence="13">
    <location>
        <begin position="2"/>
        <end position="238"/>
    </location>
</feature>
<evidence type="ECO:0000313" key="15">
    <source>
        <dbReference type="Proteomes" id="UP000293852"/>
    </source>
</evidence>
<keyword evidence="5 11" id="KW-0547">Nucleotide-binding</keyword>
<comment type="subcellular location">
    <subcellularLocation>
        <location evidence="11">Cell membrane</location>
        <topology evidence="11">Peripheral membrane protein</topology>
        <orientation evidence="11">Cytoplasmic side</orientation>
    </subcellularLocation>
</comment>
<keyword evidence="4 11" id="KW-0132">Cell division</keyword>
<dbReference type="PANTHER" id="PTHR24220">
    <property type="entry name" value="IMPORT ATP-BINDING PROTEIN"/>
    <property type="match status" value="1"/>
</dbReference>
<evidence type="ECO:0000256" key="6">
    <source>
        <dbReference type="ARBA" id="ARBA00022840"/>
    </source>
</evidence>
<comment type="caution">
    <text evidence="14">The sequence shown here is derived from an EMBL/GenBank/DDBJ whole genome shotgun (WGS) entry which is preliminary data.</text>
</comment>
<proteinExistence type="inferred from homology"/>
<dbReference type="InterPro" id="IPR027417">
    <property type="entry name" value="P-loop_NTPase"/>
</dbReference>
<evidence type="ECO:0000256" key="12">
    <source>
        <dbReference type="SAM" id="MobiDB-lite"/>
    </source>
</evidence>
<dbReference type="NCBIfam" id="TIGR02673">
    <property type="entry name" value="FtsE"/>
    <property type="match status" value="1"/>
</dbReference>
<dbReference type="Gene3D" id="3.40.50.300">
    <property type="entry name" value="P-loop containing nucleotide triphosphate hydrolases"/>
    <property type="match status" value="1"/>
</dbReference>
<dbReference type="GO" id="GO:0005524">
    <property type="term" value="F:ATP binding"/>
    <property type="evidence" value="ECO:0007669"/>
    <property type="project" value="UniProtKB-UniRule"/>
</dbReference>
<keyword evidence="7 11" id="KW-0472">Membrane</keyword>
<evidence type="ECO:0000256" key="11">
    <source>
        <dbReference type="RuleBase" id="RU365094"/>
    </source>
</evidence>
<dbReference type="EMBL" id="SGWX01000001">
    <property type="protein sequence ID" value="RZS61642.1"/>
    <property type="molecule type" value="Genomic_DNA"/>
</dbReference>
<name>A0A4Q7M4T4_9MICO</name>
<dbReference type="PROSITE" id="PS50893">
    <property type="entry name" value="ABC_TRANSPORTER_2"/>
    <property type="match status" value="1"/>
</dbReference>
<feature type="compositionally biased region" description="Low complexity" evidence="12">
    <location>
        <begin position="336"/>
        <end position="362"/>
    </location>
</feature>
<evidence type="ECO:0000256" key="3">
    <source>
        <dbReference type="ARBA" id="ARBA00022475"/>
    </source>
</evidence>
<dbReference type="PROSITE" id="PS00211">
    <property type="entry name" value="ABC_TRANSPORTER_1"/>
    <property type="match status" value="1"/>
</dbReference>
<reference evidence="14 15" key="1">
    <citation type="submission" date="2019-02" db="EMBL/GenBank/DDBJ databases">
        <title>Sequencing the genomes of 1000 actinobacteria strains.</title>
        <authorList>
            <person name="Klenk H.-P."/>
        </authorList>
    </citation>
    <scope>NUCLEOTIDE SEQUENCE [LARGE SCALE GENOMIC DNA]</scope>
    <source>
        <strain evidence="14 15">DSM 16932</strain>
    </source>
</reference>
<dbReference type="Pfam" id="PF00005">
    <property type="entry name" value="ABC_tran"/>
    <property type="match status" value="1"/>
</dbReference>
<dbReference type="GO" id="GO:0005886">
    <property type="term" value="C:plasma membrane"/>
    <property type="evidence" value="ECO:0007669"/>
    <property type="project" value="UniProtKB-SubCell"/>
</dbReference>
<keyword evidence="8 11" id="KW-0131">Cell cycle</keyword>
<sequence length="452" mass="47522">MIRFESVSKVYSRGARPALDDVSVDVARGEFVFLVGASGSGKSTFLRLALREERPTRGRIYVAGRDLSRMSGWKVPSLRRSIGMVFQDFRLLPNKTVYENVAFALEVIGRPRHVIKTTVPEVLEMVGLDGKEKRRPHELSGGEQQRVAIARAFVNRPPILLADEPTGNLDPTTSLGIMRLLERINRTGTTVVMATHDDEIVNEMRKRVVELSAGMVIRDEAAGVYGERERILPDVAASPVLDAPGQGERPAPRVAVTPEAGDLEAEAAAEAAAQAAAARAAAASTAESRPRRVRRAERRAAATARAAGSHGQAGADDAARDTEAEPVATLAGSDTPDGAPLAPVAADVGAGAGAVRPGVADANPADATGADVTPAGTVPADTVPADTVPADDVPGAVPPADVAAPSPAPFTYSVPAPYESARRVEPPRPPSEADDVVQQVLRERAVRTTREG</sequence>
<dbReference type="InterPro" id="IPR003439">
    <property type="entry name" value="ABC_transporter-like_ATP-bd"/>
</dbReference>
<accession>A0A4Q7M4T4</accession>
<comment type="subunit">
    <text evidence="10 11">Homodimer. Forms a membrane-associated complex with FtsX.</text>
</comment>
<dbReference type="InterPro" id="IPR015854">
    <property type="entry name" value="ABC_transpr_LolD-like"/>
</dbReference>
<feature type="compositionally biased region" description="Basic and acidic residues" evidence="12">
    <location>
        <begin position="441"/>
        <end position="452"/>
    </location>
</feature>
<dbReference type="InterPro" id="IPR005286">
    <property type="entry name" value="Cell_div_FtsE"/>
</dbReference>
<keyword evidence="3 11" id="KW-1003">Cell membrane</keyword>
<dbReference type="PANTHER" id="PTHR24220:SF470">
    <property type="entry name" value="CELL DIVISION ATP-BINDING PROTEIN FTSE"/>
    <property type="match status" value="1"/>
</dbReference>
<dbReference type="InterPro" id="IPR017871">
    <property type="entry name" value="ABC_transporter-like_CS"/>
</dbReference>
<evidence type="ECO:0000256" key="1">
    <source>
        <dbReference type="ARBA" id="ARBA00005417"/>
    </source>
</evidence>
<feature type="compositionally biased region" description="Low complexity" evidence="12">
    <location>
        <begin position="377"/>
        <end position="405"/>
    </location>
</feature>
<evidence type="ECO:0000256" key="2">
    <source>
        <dbReference type="ARBA" id="ARBA00020019"/>
    </source>
</evidence>
<dbReference type="GO" id="GO:0022857">
    <property type="term" value="F:transmembrane transporter activity"/>
    <property type="evidence" value="ECO:0007669"/>
    <property type="project" value="TreeGrafter"/>
</dbReference>
<dbReference type="GO" id="GO:0051301">
    <property type="term" value="P:cell division"/>
    <property type="evidence" value="ECO:0007669"/>
    <property type="project" value="UniProtKB-UniRule"/>
</dbReference>
<evidence type="ECO:0000256" key="8">
    <source>
        <dbReference type="ARBA" id="ARBA00023306"/>
    </source>
</evidence>
<dbReference type="SUPFAM" id="SSF52540">
    <property type="entry name" value="P-loop containing nucleoside triphosphate hydrolases"/>
    <property type="match status" value="1"/>
</dbReference>
<dbReference type="InterPro" id="IPR003593">
    <property type="entry name" value="AAA+_ATPase"/>
</dbReference>
<feature type="region of interest" description="Disordered" evidence="12">
    <location>
        <begin position="280"/>
        <end position="452"/>
    </location>
</feature>
<evidence type="ECO:0000256" key="7">
    <source>
        <dbReference type="ARBA" id="ARBA00023136"/>
    </source>
</evidence>
<comment type="function">
    <text evidence="9">Part of the ABC transporter FtsEX involved in cellular division. Has ATPase activity.</text>
</comment>
<dbReference type="SMART" id="SM00382">
    <property type="entry name" value="AAA"/>
    <property type="match status" value="1"/>
</dbReference>
<dbReference type="GO" id="GO:0016887">
    <property type="term" value="F:ATP hydrolysis activity"/>
    <property type="evidence" value="ECO:0007669"/>
    <property type="project" value="InterPro"/>
</dbReference>
<evidence type="ECO:0000256" key="10">
    <source>
        <dbReference type="ARBA" id="ARBA00063837"/>
    </source>
</evidence>
<evidence type="ECO:0000256" key="4">
    <source>
        <dbReference type="ARBA" id="ARBA00022618"/>
    </source>
</evidence>
<gene>
    <name evidence="11" type="primary">ftsE</name>
    <name evidence="14" type="ORF">EV386_1952</name>
</gene>
<comment type="similarity">
    <text evidence="1 11">Belongs to the ABC transporter superfamily.</text>
</comment>
<dbReference type="Proteomes" id="UP000293852">
    <property type="component" value="Unassembled WGS sequence"/>
</dbReference>
<dbReference type="FunFam" id="3.40.50.300:FF:000056">
    <property type="entry name" value="Cell division ATP-binding protein FtsE"/>
    <property type="match status" value="1"/>
</dbReference>
<evidence type="ECO:0000256" key="9">
    <source>
        <dbReference type="ARBA" id="ARBA00054718"/>
    </source>
</evidence>